<keyword evidence="1" id="KW-1133">Transmembrane helix</keyword>
<dbReference type="Proteomes" id="UP001595583">
    <property type="component" value="Unassembled WGS sequence"/>
</dbReference>
<gene>
    <name evidence="2" type="ORF">ACFOHJ_17950</name>
</gene>
<keyword evidence="1" id="KW-0472">Membrane</keyword>
<name>A0ABV7KCS2_9HYPH</name>
<evidence type="ECO:0000256" key="1">
    <source>
        <dbReference type="SAM" id="Phobius"/>
    </source>
</evidence>
<proteinExistence type="predicted"/>
<feature type="transmembrane region" description="Helical" evidence="1">
    <location>
        <begin position="15"/>
        <end position="34"/>
    </location>
</feature>
<reference evidence="3" key="1">
    <citation type="journal article" date="2019" name="Int. J. Syst. Evol. Microbiol.">
        <title>The Global Catalogue of Microorganisms (GCM) 10K type strain sequencing project: providing services to taxonomists for standard genome sequencing and annotation.</title>
        <authorList>
            <consortium name="The Broad Institute Genomics Platform"/>
            <consortium name="The Broad Institute Genome Sequencing Center for Infectious Disease"/>
            <person name="Wu L."/>
            <person name="Ma J."/>
        </authorList>
    </citation>
    <scope>NUCLEOTIDE SEQUENCE [LARGE SCALE GENOMIC DNA]</scope>
    <source>
        <strain evidence="3">KCTC 52165</strain>
    </source>
</reference>
<dbReference type="EMBL" id="JBHRTK010000016">
    <property type="protein sequence ID" value="MFC3208110.1"/>
    <property type="molecule type" value="Genomic_DNA"/>
</dbReference>
<accession>A0ABV7KCS2</accession>
<keyword evidence="1" id="KW-0812">Transmembrane</keyword>
<evidence type="ECO:0000313" key="2">
    <source>
        <dbReference type="EMBL" id="MFC3208110.1"/>
    </source>
</evidence>
<keyword evidence="3" id="KW-1185">Reference proteome</keyword>
<dbReference type="RefSeq" id="WP_378222946.1">
    <property type="nucleotide sequence ID" value="NZ_JBHRTK010000016.1"/>
</dbReference>
<sequence>MLGISWARHGGSSRTVAIALVGAAAAVTITVLVINANGMALDGQHTIQRATAAW</sequence>
<organism evidence="2 3">
    <name type="scientific">Aquamicrobium soli</name>
    <dbReference type="NCBI Taxonomy" id="1811518"/>
    <lineage>
        <taxon>Bacteria</taxon>
        <taxon>Pseudomonadati</taxon>
        <taxon>Pseudomonadota</taxon>
        <taxon>Alphaproteobacteria</taxon>
        <taxon>Hyphomicrobiales</taxon>
        <taxon>Phyllobacteriaceae</taxon>
        <taxon>Aquamicrobium</taxon>
    </lineage>
</organism>
<protein>
    <recommendedName>
        <fullName evidence="4">Flp pilus-assembly TadG-like N-terminal domain-containing protein</fullName>
    </recommendedName>
</protein>
<evidence type="ECO:0008006" key="4">
    <source>
        <dbReference type="Google" id="ProtNLM"/>
    </source>
</evidence>
<evidence type="ECO:0000313" key="3">
    <source>
        <dbReference type="Proteomes" id="UP001595583"/>
    </source>
</evidence>
<comment type="caution">
    <text evidence="2">The sequence shown here is derived from an EMBL/GenBank/DDBJ whole genome shotgun (WGS) entry which is preliminary data.</text>
</comment>